<feature type="transmembrane region" description="Helical" evidence="2">
    <location>
        <begin position="211"/>
        <end position="233"/>
    </location>
</feature>
<dbReference type="AlphaFoldDB" id="A0A310S9M0"/>
<evidence type="ECO:0000313" key="4">
    <source>
        <dbReference type="Proteomes" id="UP000250275"/>
    </source>
</evidence>
<sequence length="304" mass="32679">MLGTIGNMTGHLNWTPLCFGLGWLHHFISLMEPFCGDLDAPFVIYNPTKGRFTCSGYRVPTFEKMGESLRNDKEQQETGSRVGGWCRVCWWCRFGSSQVVVMPRSSGSLRSLGVVGKDAVGARGAAVPVASCSASDLQQPRSPRPRRRRRVAATPGVADDADTEEELLYQPEEPAYVVLDVQSNEKHGHRLGCHAAPRPGRRRTGGNAIRILLLATAAAFLALAVSPGSLHGFRLDLGRSQSNPSRAASGRATFFQEFRGGLDYRGWPRDRVVAKVAADGGDASGGAGGGGREVVRRGCSGRVA</sequence>
<evidence type="ECO:0000256" key="1">
    <source>
        <dbReference type="SAM" id="MobiDB-lite"/>
    </source>
</evidence>
<protein>
    <submittedName>
        <fullName evidence="3">Uncharacterized protein</fullName>
    </submittedName>
</protein>
<organism evidence="3 4">
    <name type="scientific">Eufriesea mexicana</name>
    <dbReference type="NCBI Taxonomy" id="516756"/>
    <lineage>
        <taxon>Eukaryota</taxon>
        <taxon>Metazoa</taxon>
        <taxon>Ecdysozoa</taxon>
        <taxon>Arthropoda</taxon>
        <taxon>Hexapoda</taxon>
        <taxon>Insecta</taxon>
        <taxon>Pterygota</taxon>
        <taxon>Neoptera</taxon>
        <taxon>Endopterygota</taxon>
        <taxon>Hymenoptera</taxon>
        <taxon>Apocrita</taxon>
        <taxon>Aculeata</taxon>
        <taxon>Apoidea</taxon>
        <taxon>Anthophila</taxon>
        <taxon>Apidae</taxon>
        <taxon>Eufriesea</taxon>
    </lineage>
</organism>
<keyword evidence="2" id="KW-0812">Transmembrane</keyword>
<keyword evidence="2" id="KW-0472">Membrane</keyword>
<keyword evidence="2" id="KW-1133">Transmembrane helix</keyword>
<gene>
    <name evidence="3" type="ORF">WN48_10640</name>
</gene>
<name>A0A310S9M0_9HYME</name>
<reference evidence="3 4" key="1">
    <citation type="submission" date="2015-07" db="EMBL/GenBank/DDBJ databases">
        <title>The genome of Eufriesea mexicana.</title>
        <authorList>
            <person name="Pan H."/>
            <person name="Kapheim K."/>
        </authorList>
    </citation>
    <scope>NUCLEOTIDE SEQUENCE [LARGE SCALE GENOMIC DNA]</scope>
    <source>
        <strain evidence="3">0111107269</strain>
        <tissue evidence="3">Whole body</tissue>
    </source>
</reference>
<proteinExistence type="predicted"/>
<feature type="region of interest" description="Disordered" evidence="1">
    <location>
        <begin position="133"/>
        <end position="157"/>
    </location>
</feature>
<dbReference type="EMBL" id="KQ768090">
    <property type="protein sequence ID" value="OAD53221.1"/>
    <property type="molecule type" value="Genomic_DNA"/>
</dbReference>
<keyword evidence="4" id="KW-1185">Reference proteome</keyword>
<accession>A0A310S9M0</accession>
<dbReference type="Proteomes" id="UP000250275">
    <property type="component" value="Unassembled WGS sequence"/>
</dbReference>
<evidence type="ECO:0000256" key="2">
    <source>
        <dbReference type="SAM" id="Phobius"/>
    </source>
</evidence>
<evidence type="ECO:0000313" key="3">
    <source>
        <dbReference type="EMBL" id="OAD53221.1"/>
    </source>
</evidence>
<dbReference type="OrthoDB" id="6516201at2759"/>